<gene>
    <name evidence="2" type="ORF">FSCOSCO3_A008312</name>
</gene>
<comment type="caution">
    <text evidence="2">The sequence shown here is derived from an EMBL/GenBank/DDBJ whole genome shotgun (WGS) entry which is preliminary data.</text>
</comment>
<protein>
    <submittedName>
        <fullName evidence="2">Uncharacterized protein LOC122979142</fullName>
    </submittedName>
</protein>
<organism evidence="2 3">
    <name type="scientific">Scomber scombrus</name>
    <name type="common">Atlantic mackerel</name>
    <name type="synonym">Scomber vernalis</name>
    <dbReference type="NCBI Taxonomy" id="13677"/>
    <lineage>
        <taxon>Eukaryota</taxon>
        <taxon>Metazoa</taxon>
        <taxon>Chordata</taxon>
        <taxon>Craniata</taxon>
        <taxon>Vertebrata</taxon>
        <taxon>Euteleostomi</taxon>
        <taxon>Actinopterygii</taxon>
        <taxon>Neopterygii</taxon>
        <taxon>Teleostei</taxon>
        <taxon>Neoteleostei</taxon>
        <taxon>Acanthomorphata</taxon>
        <taxon>Pelagiaria</taxon>
        <taxon>Scombriformes</taxon>
        <taxon>Scombridae</taxon>
        <taxon>Scomber</taxon>
    </lineage>
</organism>
<name>A0AAV1PWF0_SCOSC</name>
<feature type="signal peptide" evidence="1">
    <location>
        <begin position="1"/>
        <end position="18"/>
    </location>
</feature>
<sequence>MKMLGLCWTAVMLTLVLSAGTSFAAVDKQQLADIVQFIMNKYNINTQVSVAVNIPEKDPKLEDVFKNNKINKWVVTAKPIFNVKKKTDHAEAVVLENIKPLVDNRKGNFLVFYTFYSPCASKCTNKENKLNIIGKINEVFPKWTNKAFVFSKAFENTGVKSIIEATTESLEELGKSKIGRGNIFRCYGPKTEFKCINCFEGETVVQECVQN</sequence>
<reference evidence="2 3" key="1">
    <citation type="submission" date="2024-01" db="EMBL/GenBank/DDBJ databases">
        <authorList>
            <person name="Alioto T."/>
            <person name="Alioto T."/>
            <person name="Gomez Garrido J."/>
        </authorList>
    </citation>
    <scope>NUCLEOTIDE SEQUENCE [LARGE SCALE GENOMIC DNA]</scope>
</reference>
<dbReference type="Pfam" id="PF18744">
    <property type="entry name" value="SNAD1"/>
    <property type="match status" value="1"/>
</dbReference>
<proteinExistence type="predicted"/>
<dbReference type="InterPro" id="IPR040958">
    <property type="entry name" value="SNAD1"/>
</dbReference>
<feature type="chain" id="PRO_5043909235" evidence="1">
    <location>
        <begin position="19"/>
        <end position="211"/>
    </location>
</feature>
<evidence type="ECO:0000313" key="2">
    <source>
        <dbReference type="EMBL" id="CAK6976327.1"/>
    </source>
</evidence>
<keyword evidence="1" id="KW-0732">Signal</keyword>
<dbReference type="AlphaFoldDB" id="A0AAV1PWF0"/>
<dbReference type="EMBL" id="CAWUFR010000344">
    <property type="protein sequence ID" value="CAK6976327.1"/>
    <property type="molecule type" value="Genomic_DNA"/>
</dbReference>
<dbReference type="Proteomes" id="UP001314229">
    <property type="component" value="Unassembled WGS sequence"/>
</dbReference>
<evidence type="ECO:0000256" key="1">
    <source>
        <dbReference type="SAM" id="SignalP"/>
    </source>
</evidence>
<evidence type="ECO:0000313" key="3">
    <source>
        <dbReference type="Proteomes" id="UP001314229"/>
    </source>
</evidence>
<keyword evidence="3" id="KW-1185">Reference proteome</keyword>
<accession>A0AAV1PWF0</accession>